<dbReference type="EMBL" id="SRSC01000001">
    <property type="protein sequence ID" value="TGU74440.1"/>
    <property type="molecule type" value="Genomic_DNA"/>
</dbReference>
<reference evidence="2 3" key="1">
    <citation type="submission" date="2019-04" db="EMBL/GenBank/DDBJ databases">
        <title>Geobacter oryzae sp. nov., ferric-reducing bacteria isolated from paddy soil.</title>
        <authorList>
            <person name="Xu Z."/>
            <person name="Masuda Y."/>
            <person name="Itoh H."/>
            <person name="Senoo K."/>
        </authorList>
    </citation>
    <scope>NUCLEOTIDE SEQUENCE [LARGE SCALE GENOMIC DNA]</scope>
    <source>
        <strain evidence="2 3">Red111</strain>
    </source>
</reference>
<comment type="caution">
    <text evidence="2">The sequence shown here is derived from an EMBL/GenBank/DDBJ whole genome shotgun (WGS) entry which is preliminary data.</text>
</comment>
<proteinExistence type="predicted"/>
<accession>A0A4S1CME5</accession>
<evidence type="ECO:0000256" key="1">
    <source>
        <dbReference type="SAM" id="SignalP"/>
    </source>
</evidence>
<dbReference type="PROSITE" id="PS51257">
    <property type="entry name" value="PROKAR_LIPOPROTEIN"/>
    <property type="match status" value="1"/>
</dbReference>
<evidence type="ECO:0000313" key="3">
    <source>
        <dbReference type="Proteomes" id="UP000306416"/>
    </source>
</evidence>
<name>A0A4S1CME5_9BACT</name>
<feature type="chain" id="PRO_5020658921" description="Lipoprotein" evidence="1">
    <location>
        <begin position="20"/>
        <end position="139"/>
    </location>
</feature>
<gene>
    <name evidence="2" type="ORF">E4633_02960</name>
</gene>
<evidence type="ECO:0000313" key="2">
    <source>
        <dbReference type="EMBL" id="TGU74440.1"/>
    </source>
</evidence>
<protein>
    <recommendedName>
        <fullName evidence="4">Lipoprotein</fullName>
    </recommendedName>
</protein>
<keyword evidence="3" id="KW-1185">Reference proteome</keyword>
<dbReference type="AlphaFoldDB" id="A0A4S1CME5"/>
<organism evidence="2 3">
    <name type="scientific">Geomonas terrae</name>
    <dbReference type="NCBI Taxonomy" id="2562681"/>
    <lineage>
        <taxon>Bacteria</taxon>
        <taxon>Pseudomonadati</taxon>
        <taxon>Thermodesulfobacteriota</taxon>
        <taxon>Desulfuromonadia</taxon>
        <taxon>Geobacterales</taxon>
        <taxon>Geobacteraceae</taxon>
        <taxon>Geomonas</taxon>
    </lineage>
</organism>
<dbReference type="Proteomes" id="UP000306416">
    <property type="component" value="Unassembled WGS sequence"/>
</dbReference>
<keyword evidence="1" id="KW-0732">Signal</keyword>
<dbReference type="RefSeq" id="WP_135868770.1">
    <property type="nucleotide sequence ID" value="NZ_SRSC01000001.1"/>
</dbReference>
<feature type="signal peptide" evidence="1">
    <location>
        <begin position="1"/>
        <end position="19"/>
    </location>
</feature>
<evidence type="ECO:0008006" key="4">
    <source>
        <dbReference type="Google" id="ProtNLM"/>
    </source>
</evidence>
<sequence>MLKKLALTVMMLSMITACASTRSKQDANPAYASHQFSNHEVAIAWKAQETDKGVRIDGTVQNVRQDIPYASLQLTAKLLDAKGKVMAKETKTFSGRFAGTEPFTIEIPVENKECLDELDFSYSYGRDEDFYKGGFKSVP</sequence>